<dbReference type="Proteomes" id="UP000078348">
    <property type="component" value="Unassembled WGS sequence"/>
</dbReference>
<name>A0A196SDC6_BLAHN</name>
<sequence>MVKTTMQRQVAGKNMLYKNPVQAFKGILETNGVSGLYRGIGANLIGVFPVQALKLASNDLFRDLLADKDGHVSTFRGVLAGAGAGCVQVIASNPMEITKIRLQIQNTLPLAERKNITGVLRELGLRGVYKGSSITLMRDIPYFMIFFPLNASLVSLFTPENGRCSLGGLLAAGCFAGMTSAFLMTPMDVIKTRVQAAKGSSMESSFGKMFVSTLKSEGVRALFKGASMRMAVQAPMFAIMTTAFELQKRYISSH</sequence>
<dbReference type="InterPro" id="IPR002067">
    <property type="entry name" value="MCP"/>
</dbReference>
<keyword evidence="6" id="KW-0999">Mitochondrion inner membrane</keyword>
<dbReference type="InterPro" id="IPR023395">
    <property type="entry name" value="MCP_dom_sf"/>
</dbReference>
<accession>A0A196SDC6</accession>
<dbReference type="EMBL" id="LXWW01000187">
    <property type="protein sequence ID" value="OAO15013.1"/>
    <property type="molecule type" value="Genomic_DNA"/>
</dbReference>
<feature type="transmembrane region" description="Helical" evidence="13">
    <location>
        <begin position="165"/>
        <end position="184"/>
    </location>
</feature>
<protein>
    <submittedName>
        <fullName evidence="14">Calcium-binding mitochondrial carrier protein Aralar2</fullName>
    </submittedName>
</protein>
<proteinExistence type="inferred from homology"/>
<gene>
    <name evidence="14" type="ORF">AV274_3285</name>
</gene>
<evidence type="ECO:0000256" key="6">
    <source>
        <dbReference type="ARBA" id="ARBA00022792"/>
    </source>
</evidence>
<evidence type="ECO:0000256" key="13">
    <source>
        <dbReference type="SAM" id="Phobius"/>
    </source>
</evidence>
<evidence type="ECO:0000313" key="15">
    <source>
        <dbReference type="Proteomes" id="UP000078348"/>
    </source>
</evidence>
<evidence type="ECO:0000256" key="8">
    <source>
        <dbReference type="ARBA" id="ARBA00022989"/>
    </source>
</evidence>
<dbReference type="STRING" id="478820.A0A196SDC6"/>
<dbReference type="OrthoDB" id="2161at2759"/>
<dbReference type="GO" id="GO:0005743">
    <property type="term" value="C:mitochondrial inner membrane"/>
    <property type="evidence" value="ECO:0007669"/>
    <property type="project" value="UniProtKB-SubCell"/>
</dbReference>
<evidence type="ECO:0000256" key="2">
    <source>
        <dbReference type="ARBA" id="ARBA00006375"/>
    </source>
</evidence>
<evidence type="ECO:0000256" key="5">
    <source>
        <dbReference type="ARBA" id="ARBA00022737"/>
    </source>
</evidence>
<dbReference type="PANTHER" id="PTHR45678:SF9">
    <property type="entry name" value="CALCIUM-BINDING MITOCHONDRIAL CARRIER PROTEIN ARALAR1"/>
    <property type="match status" value="1"/>
</dbReference>
<dbReference type="Gene3D" id="1.50.40.10">
    <property type="entry name" value="Mitochondrial carrier domain"/>
    <property type="match status" value="1"/>
</dbReference>
<keyword evidence="15" id="KW-1185">Reference proteome</keyword>
<comment type="subcellular location">
    <subcellularLocation>
        <location evidence="1">Mitochondrion inner membrane</location>
        <topology evidence="1">Multi-pass membrane protein</topology>
    </subcellularLocation>
</comment>
<dbReference type="PROSITE" id="PS50920">
    <property type="entry name" value="SOLCAR"/>
    <property type="match status" value="3"/>
</dbReference>
<evidence type="ECO:0000256" key="4">
    <source>
        <dbReference type="ARBA" id="ARBA00022692"/>
    </source>
</evidence>
<evidence type="ECO:0000256" key="12">
    <source>
        <dbReference type="RuleBase" id="RU000488"/>
    </source>
</evidence>
<feature type="repeat" description="Solcar" evidence="11">
    <location>
        <begin position="1"/>
        <end position="64"/>
    </location>
</feature>
<keyword evidence="5" id="KW-0677">Repeat</keyword>
<evidence type="ECO:0000256" key="9">
    <source>
        <dbReference type="ARBA" id="ARBA00023128"/>
    </source>
</evidence>
<dbReference type="InterPro" id="IPR051028">
    <property type="entry name" value="Mito_Solute_Carrier"/>
</dbReference>
<evidence type="ECO:0000256" key="10">
    <source>
        <dbReference type="ARBA" id="ARBA00023136"/>
    </source>
</evidence>
<evidence type="ECO:0000256" key="3">
    <source>
        <dbReference type="ARBA" id="ARBA00022448"/>
    </source>
</evidence>
<evidence type="ECO:0000313" key="14">
    <source>
        <dbReference type="EMBL" id="OAO15013.1"/>
    </source>
</evidence>
<feature type="transmembrane region" description="Helical" evidence="13">
    <location>
        <begin position="140"/>
        <end position="159"/>
    </location>
</feature>
<dbReference type="SUPFAM" id="SSF103506">
    <property type="entry name" value="Mitochondrial carrier"/>
    <property type="match status" value="1"/>
</dbReference>
<dbReference type="PANTHER" id="PTHR45678">
    <property type="entry name" value="MITOCHONDRIAL 2-OXODICARBOXYLATE CARRIER 1-RELATED"/>
    <property type="match status" value="1"/>
</dbReference>
<feature type="repeat" description="Solcar" evidence="11">
    <location>
        <begin position="164"/>
        <end position="250"/>
    </location>
</feature>
<comment type="caution">
    <text evidence="14">The sequence shown here is derived from an EMBL/GenBank/DDBJ whole genome shotgun (WGS) entry which is preliminary data.</text>
</comment>
<organism evidence="14 15">
    <name type="scientific">Blastocystis sp. subtype 1 (strain ATCC 50177 / NandII)</name>
    <dbReference type="NCBI Taxonomy" id="478820"/>
    <lineage>
        <taxon>Eukaryota</taxon>
        <taxon>Sar</taxon>
        <taxon>Stramenopiles</taxon>
        <taxon>Bigyra</taxon>
        <taxon>Opalozoa</taxon>
        <taxon>Opalinata</taxon>
        <taxon>Blastocystidae</taxon>
        <taxon>Blastocystis</taxon>
    </lineage>
</organism>
<reference evidence="14 15" key="1">
    <citation type="submission" date="2016-05" db="EMBL/GenBank/DDBJ databases">
        <title>Nuclear genome of Blastocystis sp. subtype 1 NandII.</title>
        <authorList>
            <person name="Gentekaki E."/>
            <person name="Curtis B."/>
            <person name="Stairs C."/>
            <person name="Eme L."/>
            <person name="Herman E."/>
            <person name="Klimes V."/>
            <person name="Arias M.C."/>
            <person name="Elias M."/>
            <person name="Hilliou F."/>
            <person name="Klute M."/>
            <person name="Malik S.-B."/>
            <person name="Pightling A."/>
            <person name="Rachubinski R."/>
            <person name="Salas D."/>
            <person name="Schlacht A."/>
            <person name="Suga H."/>
            <person name="Archibald J."/>
            <person name="Ball S.G."/>
            <person name="Clark G."/>
            <person name="Dacks J."/>
            <person name="Van Der Giezen M."/>
            <person name="Tsaousis A."/>
            <person name="Roger A."/>
        </authorList>
    </citation>
    <scope>NUCLEOTIDE SEQUENCE [LARGE SCALE GENOMIC DNA]</scope>
    <source>
        <strain evidence="15">ATCC 50177 / NandII</strain>
    </source>
</reference>
<keyword evidence="4 11" id="KW-0812">Transmembrane</keyword>
<dbReference type="InterPro" id="IPR018108">
    <property type="entry name" value="MCP_transmembrane"/>
</dbReference>
<dbReference type="PRINTS" id="PR00926">
    <property type="entry name" value="MITOCARRIER"/>
</dbReference>
<keyword evidence="10 11" id="KW-0472">Membrane</keyword>
<dbReference type="Pfam" id="PF00153">
    <property type="entry name" value="Mito_carr"/>
    <property type="match status" value="3"/>
</dbReference>
<comment type="similarity">
    <text evidence="2 12">Belongs to the mitochondrial carrier (TC 2.A.29) family.</text>
</comment>
<keyword evidence="8 13" id="KW-1133">Transmembrane helix</keyword>
<keyword evidence="9" id="KW-0496">Mitochondrion</keyword>
<dbReference type="GO" id="GO:0022857">
    <property type="term" value="F:transmembrane transporter activity"/>
    <property type="evidence" value="ECO:0007669"/>
    <property type="project" value="TreeGrafter"/>
</dbReference>
<keyword evidence="7" id="KW-0106">Calcium</keyword>
<keyword evidence="3 12" id="KW-0813">Transport</keyword>
<evidence type="ECO:0000256" key="7">
    <source>
        <dbReference type="ARBA" id="ARBA00022837"/>
    </source>
</evidence>
<feature type="repeat" description="Solcar" evidence="11">
    <location>
        <begin position="72"/>
        <end position="156"/>
    </location>
</feature>
<evidence type="ECO:0000256" key="11">
    <source>
        <dbReference type="PROSITE-ProRule" id="PRU00282"/>
    </source>
</evidence>
<evidence type="ECO:0000256" key="1">
    <source>
        <dbReference type="ARBA" id="ARBA00004448"/>
    </source>
</evidence>
<dbReference type="AlphaFoldDB" id="A0A196SDC6"/>